<gene>
    <name evidence="1" type="ORF">BOLC7T41467H</name>
</gene>
<reference evidence="1" key="1">
    <citation type="submission" date="2018-11" db="EMBL/GenBank/DDBJ databases">
        <authorList>
            <consortium name="Genoscope - CEA"/>
            <person name="William W."/>
        </authorList>
    </citation>
    <scope>NUCLEOTIDE SEQUENCE</scope>
</reference>
<name>A0A3P6DW85_BRAOL</name>
<evidence type="ECO:0000313" key="1">
    <source>
        <dbReference type="EMBL" id="VDD35907.1"/>
    </source>
</evidence>
<dbReference type="AlphaFoldDB" id="A0A3P6DW85"/>
<organism evidence="1">
    <name type="scientific">Brassica oleracea</name>
    <name type="common">Wild cabbage</name>
    <dbReference type="NCBI Taxonomy" id="3712"/>
    <lineage>
        <taxon>Eukaryota</taxon>
        <taxon>Viridiplantae</taxon>
        <taxon>Streptophyta</taxon>
        <taxon>Embryophyta</taxon>
        <taxon>Tracheophyta</taxon>
        <taxon>Spermatophyta</taxon>
        <taxon>Magnoliopsida</taxon>
        <taxon>eudicotyledons</taxon>
        <taxon>Gunneridae</taxon>
        <taxon>Pentapetalae</taxon>
        <taxon>rosids</taxon>
        <taxon>malvids</taxon>
        <taxon>Brassicales</taxon>
        <taxon>Brassicaceae</taxon>
        <taxon>Brassiceae</taxon>
        <taxon>Brassica</taxon>
    </lineage>
</organism>
<dbReference type="EMBL" id="LR031876">
    <property type="protein sequence ID" value="VDD35907.1"/>
    <property type="molecule type" value="Genomic_DNA"/>
</dbReference>
<proteinExistence type="predicted"/>
<protein>
    <submittedName>
        <fullName evidence="1">Uncharacterized protein</fullName>
    </submittedName>
</protein>
<sequence>MLLRLETIYFLNALILLRYGSIKQVVFFSALKLMSDLRYAFQATIHAVWIEQNKIKHEVKPLPIATVMKLVEKGIRNKLSILRSRGVKGWEDGLQYWFGTRS</sequence>
<accession>A0A3P6DW85</accession>